<keyword evidence="1" id="KW-0472">Membrane</keyword>
<keyword evidence="3" id="KW-1185">Reference proteome</keyword>
<accession>A0A0E9LYP7</accession>
<dbReference type="Proteomes" id="UP000032900">
    <property type="component" value="Unassembled WGS sequence"/>
</dbReference>
<proteinExistence type="predicted"/>
<evidence type="ECO:0000256" key="1">
    <source>
        <dbReference type="SAM" id="Phobius"/>
    </source>
</evidence>
<dbReference type="EMBL" id="BAZW01000028">
    <property type="protein sequence ID" value="GAO30712.1"/>
    <property type="molecule type" value="Genomic_DNA"/>
</dbReference>
<keyword evidence="1" id="KW-1133">Transmembrane helix</keyword>
<comment type="caution">
    <text evidence="2">The sequence shown here is derived from an EMBL/GenBank/DDBJ whole genome shotgun (WGS) entry which is preliminary data.</text>
</comment>
<sequence>MYTVCTFLLSEALNLPFLKIIPIYFIYIPFVIWMAVMTGFTRHQIQKIKTK</sequence>
<organism evidence="2 3">
    <name type="scientific">Geofilum rubicundum JCM 15548</name>
    <dbReference type="NCBI Taxonomy" id="1236989"/>
    <lineage>
        <taxon>Bacteria</taxon>
        <taxon>Pseudomonadati</taxon>
        <taxon>Bacteroidota</taxon>
        <taxon>Bacteroidia</taxon>
        <taxon>Marinilabiliales</taxon>
        <taxon>Marinilabiliaceae</taxon>
        <taxon>Geofilum</taxon>
    </lineage>
</organism>
<feature type="transmembrane region" description="Helical" evidence="1">
    <location>
        <begin position="20"/>
        <end position="41"/>
    </location>
</feature>
<protein>
    <submittedName>
        <fullName evidence="2">Uncharacterized protein</fullName>
    </submittedName>
</protein>
<evidence type="ECO:0000313" key="2">
    <source>
        <dbReference type="EMBL" id="GAO30712.1"/>
    </source>
</evidence>
<dbReference type="AlphaFoldDB" id="A0A0E9LYP7"/>
<evidence type="ECO:0000313" key="3">
    <source>
        <dbReference type="Proteomes" id="UP000032900"/>
    </source>
</evidence>
<name>A0A0E9LYP7_9BACT</name>
<reference evidence="2 3" key="1">
    <citation type="journal article" date="2015" name="Microbes Environ.">
        <title>Distribution and evolution of nitrogen fixation genes in the phylum bacteroidetes.</title>
        <authorList>
            <person name="Inoue J."/>
            <person name="Oshima K."/>
            <person name="Suda W."/>
            <person name="Sakamoto M."/>
            <person name="Iino T."/>
            <person name="Noda S."/>
            <person name="Hongoh Y."/>
            <person name="Hattori M."/>
            <person name="Ohkuma M."/>
        </authorList>
    </citation>
    <scope>NUCLEOTIDE SEQUENCE [LARGE SCALE GENOMIC DNA]</scope>
    <source>
        <strain evidence="2">JCM 15548</strain>
    </source>
</reference>
<gene>
    <name evidence="2" type="ORF">JCM15548_13017</name>
</gene>
<keyword evidence="1" id="KW-0812">Transmembrane</keyword>